<comment type="caution">
    <text evidence="1">The sequence shown here is derived from an EMBL/GenBank/DDBJ whole genome shotgun (WGS) entry which is preliminary data.</text>
</comment>
<gene>
    <name evidence="1" type="ORF">OKA104_LOCUS29252</name>
</gene>
<name>A0A819N3C6_9BILA</name>
<dbReference type="AlphaFoldDB" id="A0A819N3C6"/>
<feature type="non-terminal residue" evidence="1">
    <location>
        <position position="1"/>
    </location>
</feature>
<evidence type="ECO:0000313" key="1">
    <source>
        <dbReference type="EMBL" id="CAF3991690.1"/>
    </source>
</evidence>
<accession>A0A819N3C6</accession>
<organism evidence="1 2">
    <name type="scientific">Adineta steineri</name>
    <dbReference type="NCBI Taxonomy" id="433720"/>
    <lineage>
        <taxon>Eukaryota</taxon>
        <taxon>Metazoa</taxon>
        <taxon>Spiralia</taxon>
        <taxon>Gnathifera</taxon>
        <taxon>Rotifera</taxon>
        <taxon>Eurotatoria</taxon>
        <taxon>Bdelloidea</taxon>
        <taxon>Adinetida</taxon>
        <taxon>Adinetidae</taxon>
        <taxon>Adineta</taxon>
    </lineage>
</organism>
<proteinExistence type="predicted"/>
<evidence type="ECO:0000313" key="2">
    <source>
        <dbReference type="Proteomes" id="UP000663881"/>
    </source>
</evidence>
<protein>
    <submittedName>
        <fullName evidence="1">Uncharacterized protein</fullName>
    </submittedName>
</protein>
<sequence>RIDPLLLSSLSFIKPIDVTEDSIMNRTLNVDYSHIAIPEL</sequence>
<reference evidence="1" key="1">
    <citation type="submission" date="2021-02" db="EMBL/GenBank/DDBJ databases">
        <authorList>
            <person name="Nowell W R."/>
        </authorList>
    </citation>
    <scope>NUCLEOTIDE SEQUENCE</scope>
</reference>
<dbReference type="Proteomes" id="UP000663881">
    <property type="component" value="Unassembled WGS sequence"/>
</dbReference>
<dbReference type="EMBL" id="CAJOAY010002953">
    <property type="protein sequence ID" value="CAF3991690.1"/>
    <property type="molecule type" value="Genomic_DNA"/>
</dbReference>